<evidence type="ECO:0000313" key="3">
    <source>
        <dbReference type="Proteomes" id="UP000010552"/>
    </source>
</evidence>
<feature type="compositionally biased region" description="Polar residues" evidence="1">
    <location>
        <begin position="8"/>
        <end position="20"/>
    </location>
</feature>
<evidence type="ECO:0000313" key="2">
    <source>
        <dbReference type="EMBL" id="ELK06526.1"/>
    </source>
</evidence>
<name>L5K6X4_PTEAL</name>
<keyword evidence="3" id="KW-1185">Reference proteome</keyword>
<dbReference type="EMBL" id="KB031030">
    <property type="protein sequence ID" value="ELK06526.1"/>
    <property type="molecule type" value="Genomic_DNA"/>
</dbReference>
<protein>
    <submittedName>
        <fullName evidence="2">Uncharacterized protein</fullName>
    </submittedName>
</protein>
<dbReference type="Proteomes" id="UP000010552">
    <property type="component" value="Unassembled WGS sequence"/>
</dbReference>
<feature type="region of interest" description="Disordered" evidence="1">
    <location>
        <begin position="1"/>
        <end position="20"/>
    </location>
</feature>
<gene>
    <name evidence="2" type="ORF">PAL_GLEAN10022786</name>
</gene>
<evidence type="ECO:0000256" key="1">
    <source>
        <dbReference type="SAM" id="MobiDB-lite"/>
    </source>
</evidence>
<proteinExistence type="predicted"/>
<feature type="region of interest" description="Disordered" evidence="1">
    <location>
        <begin position="151"/>
        <end position="190"/>
    </location>
</feature>
<organism evidence="2 3">
    <name type="scientific">Pteropus alecto</name>
    <name type="common">Black flying fox</name>
    <dbReference type="NCBI Taxonomy" id="9402"/>
    <lineage>
        <taxon>Eukaryota</taxon>
        <taxon>Metazoa</taxon>
        <taxon>Chordata</taxon>
        <taxon>Craniata</taxon>
        <taxon>Vertebrata</taxon>
        <taxon>Euteleostomi</taxon>
        <taxon>Mammalia</taxon>
        <taxon>Eutheria</taxon>
        <taxon>Laurasiatheria</taxon>
        <taxon>Chiroptera</taxon>
        <taxon>Yinpterochiroptera</taxon>
        <taxon>Pteropodoidea</taxon>
        <taxon>Pteropodidae</taxon>
        <taxon>Pteropodinae</taxon>
        <taxon>Pteropus</taxon>
    </lineage>
</organism>
<dbReference type="AlphaFoldDB" id="L5K6X4"/>
<sequence length="252" mass="26138">MAGAGSGPCTTSSSLPTAPTVSSAISPNGLAGFSGSRLAFGVRRAPRPRGGECCWVGGSVWRERSGGWEGAARGAERAGWMSAHFGPLLSEVALAVDVKEEVSWQKEKIERVVQFPPINNPGGHGYLLVGGSACSPAGSWESSPSVGVVISEAPLPPPHEGASWPPGRGQNGPLSPGEHQRQRLGPFGEAGRQHGRMGSLLWLGTWALNSGGACSPMGMKRLHWEGAGPLGALWPCPPVSCRAQTELGQPRV</sequence>
<accession>L5K6X4</accession>
<dbReference type="InParanoid" id="L5K6X4"/>
<reference evidence="3" key="1">
    <citation type="journal article" date="2013" name="Science">
        <title>Comparative analysis of bat genomes provides insight into the evolution of flight and immunity.</title>
        <authorList>
            <person name="Zhang G."/>
            <person name="Cowled C."/>
            <person name="Shi Z."/>
            <person name="Huang Z."/>
            <person name="Bishop-Lilly K.A."/>
            <person name="Fang X."/>
            <person name="Wynne J.W."/>
            <person name="Xiong Z."/>
            <person name="Baker M.L."/>
            <person name="Zhao W."/>
            <person name="Tachedjian M."/>
            <person name="Zhu Y."/>
            <person name="Zhou P."/>
            <person name="Jiang X."/>
            <person name="Ng J."/>
            <person name="Yang L."/>
            <person name="Wu L."/>
            <person name="Xiao J."/>
            <person name="Feng Y."/>
            <person name="Chen Y."/>
            <person name="Sun X."/>
            <person name="Zhang Y."/>
            <person name="Marsh G.A."/>
            <person name="Crameri G."/>
            <person name="Broder C.C."/>
            <person name="Frey K.G."/>
            <person name="Wang L.F."/>
            <person name="Wang J."/>
        </authorList>
    </citation>
    <scope>NUCLEOTIDE SEQUENCE [LARGE SCALE GENOMIC DNA]</scope>
</reference>